<dbReference type="AlphaFoldDB" id="A0A0F9BF63"/>
<reference evidence="1" key="1">
    <citation type="journal article" date="2015" name="Nature">
        <title>Complex archaea that bridge the gap between prokaryotes and eukaryotes.</title>
        <authorList>
            <person name="Spang A."/>
            <person name="Saw J.H."/>
            <person name="Jorgensen S.L."/>
            <person name="Zaremba-Niedzwiedzka K."/>
            <person name="Martijn J."/>
            <person name="Lind A.E."/>
            <person name="van Eijk R."/>
            <person name="Schleper C."/>
            <person name="Guy L."/>
            <person name="Ettema T.J."/>
        </authorList>
    </citation>
    <scope>NUCLEOTIDE SEQUENCE</scope>
</reference>
<feature type="non-terminal residue" evidence="1">
    <location>
        <position position="1"/>
    </location>
</feature>
<gene>
    <name evidence="1" type="ORF">LCGC14_2535490</name>
</gene>
<comment type="caution">
    <text evidence="1">The sequence shown here is derived from an EMBL/GenBank/DDBJ whole genome shotgun (WGS) entry which is preliminary data.</text>
</comment>
<evidence type="ECO:0000313" key="1">
    <source>
        <dbReference type="EMBL" id="KKL12467.1"/>
    </source>
</evidence>
<accession>A0A0F9BF63</accession>
<dbReference type="EMBL" id="LAZR01041245">
    <property type="protein sequence ID" value="KKL12467.1"/>
    <property type="molecule type" value="Genomic_DNA"/>
</dbReference>
<name>A0A0F9BF63_9ZZZZ</name>
<organism evidence="1">
    <name type="scientific">marine sediment metagenome</name>
    <dbReference type="NCBI Taxonomy" id="412755"/>
    <lineage>
        <taxon>unclassified sequences</taxon>
        <taxon>metagenomes</taxon>
        <taxon>ecological metagenomes</taxon>
    </lineage>
</organism>
<sequence length="106" mass="12055">YLIDPSESNETIASQRRLLRIGTPKWIELTIKNGILSLYGEVEVKGILIKIPPLERLNIGNLPGLAGIEGQLNRLGPIIELFDIYTKNTLKIDYQNKKLTLETRKR</sequence>
<protein>
    <submittedName>
        <fullName evidence="1">Uncharacterized protein</fullName>
    </submittedName>
</protein>
<proteinExistence type="predicted"/>